<evidence type="ECO:0000313" key="1">
    <source>
        <dbReference type="EMBL" id="MVT08203.1"/>
    </source>
</evidence>
<gene>
    <name evidence="1" type="ORF">GO493_08020</name>
</gene>
<dbReference type="Proteomes" id="UP000461730">
    <property type="component" value="Unassembled WGS sequence"/>
</dbReference>
<keyword evidence="2" id="KW-1185">Reference proteome</keyword>
<sequence>MVQREDILWKGVLEEVFDDFLRFFYLPQTVSDNVFDLSRGVVFLDKELAQLSPQVKDETKEKGLSTKIVDKLVKIYTHNGEEKWILLHLEIQGTFRKDFAFRMFTYYYKILDKYQRPVAACAILTEAVLKPRTGIYEQEIMGTSIRYQFKICKIAEQDDAALWASDNLFALVVLIAKSKFIGKNIKDPDERDKALLTFKCELLQVLDSRSIPERKANALLKFLVHYVQFETIEYSKIFNNKIQNNRTMTSDDYFKLYVRLQGRDEGRKEGRKEGKKEGRQLAKTEDIRRLLTLTDFSGEKIAELVNMPISFVQKIHEELQKETKEAYHEAGK</sequence>
<accession>A0A7K1U1J0</accession>
<reference evidence="1 2" key="1">
    <citation type="submission" date="2019-12" db="EMBL/GenBank/DDBJ databases">
        <title>Chitinophaga sp. strain ysch24 (GDMCC 1.1355), whole genome shotgun sequence.</title>
        <authorList>
            <person name="Zhang X."/>
        </authorList>
    </citation>
    <scope>NUCLEOTIDE SEQUENCE [LARGE SCALE GENOMIC DNA]</scope>
    <source>
        <strain evidence="2">ysch24</strain>
    </source>
</reference>
<proteinExistence type="predicted"/>
<dbReference type="EMBL" id="WRXN01000002">
    <property type="protein sequence ID" value="MVT08203.1"/>
    <property type="molecule type" value="Genomic_DNA"/>
</dbReference>
<name>A0A7K1U1J0_9BACT</name>
<evidence type="ECO:0000313" key="2">
    <source>
        <dbReference type="Proteomes" id="UP000461730"/>
    </source>
</evidence>
<organism evidence="1 2">
    <name type="scientific">Chitinophaga tropicalis</name>
    <dbReference type="NCBI Taxonomy" id="2683588"/>
    <lineage>
        <taxon>Bacteria</taxon>
        <taxon>Pseudomonadati</taxon>
        <taxon>Bacteroidota</taxon>
        <taxon>Chitinophagia</taxon>
        <taxon>Chitinophagales</taxon>
        <taxon>Chitinophagaceae</taxon>
        <taxon>Chitinophaga</taxon>
    </lineage>
</organism>
<protein>
    <recommendedName>
        <fullName evidence="3">Transposase (putative) YhgA-like domain-containing protein</fullName>
    </recommendedName>
</protein>
<evidence type="ECO:0008006" key="3">
    <source>
        <dbReference type="Google" id="ProtNLM"/>
    </source>
</evidence>
<dbReference type="AlphaFoldDB" id="A0A7K1U1J0"/>
<comment type="caution">
    <text evidence="1">The sequence shown here is derived from an EMBL/GenBank/DDBJ whole genome shotgun (WGS) entry which is preliminary data.</text>
</comment>
<dbReference type="RefSeq" id="WP_157305614.1">
    <property type="nucleotide sequence ID" value="NZ_WRXN01000002.1"/>
</dbReference>